<keyword evidence="4" id="KW-0378">Hydrolase</keyword>
<accession>A0A650MBM3</accession>
<protein>
    <submittedName>
        <fullName evidence="2">Phosphohydrolase, HD superfamily</fullName>
    </submittedName>
    <submittedName>
        <fullName evidence="4">Ribonuclease Y</fullName>
        <ecNumber evidence="4">3.1.-.-</ecNumber>
    </submittedName>
</protein>
<dbReference type="InterPro" id="IPR003607">
    <property type="entry name" value="HD/PDEase_dom"/>
</dbReference>
<proteinExistence type="predicted"/>
<dbReference type="SUPFAM" id="SSF109604">
    <property type="entry name" value="HD-domain/PDEase-like"/>
    <property type="match status" value="1"/>
</dbReference>
<feature type="domain" description="HD" evidence="1">
    <location>
        <begin position="47"/>
        <end position="148"/>
    </location>
</feature>
<evidence type="ECO:0000313" key="4">
    <source>
        <dbReference type="EMBL" id="VCT84625.1"/>
    </source>
</evidence>
<evidence type="ECO:0000313" key="5">
    <source>
        <dbReference type="Proteomes" id="UP000431451"/>
    </source>
</evidence>
<sequence length="159" mass="18962">MDMIFINSKEYVRDYEYINVVNDILCNKNFRSMDKYMQHGNTNTRVHSINVSYLSYKICKKFKLNHDAVARAALLHDYYLYDWHTHYKETGLRFHGLTHPRTALNNALKEFTLSKLEQDIILKHMWPLTIIPPKHLEGLIVTFVDKYCSMAETYKNIIR</sequence>
<evidence type="ECO:0000313" key="2">
    <source>
        <dbReference type="EMBL" id="CAG9707619.1"/>
    </source>
</evidence>
<organism evidence="4 5">
    <name type="scientific">Clostridium neonatale</name>
    <dbReference type="NCBI Taxonomy" id="137838"/>
    <lineage>
        <taxon>Bacteria</taxon>
        <taxon>Bacillati</taxon>
        <taxon>Bacillota</taxon>
        <taxon>Clostridia</taxon>
        <taxon>Eubacteriales</taxon>
        <taxon>Clostridiaceae</taxon>
        <taxon>Clostridium</taxon>
    </lineage>
</organism>
<dbReference type="InterPro" id="IPR006674">
    <property type="entry name" value="HD_domain"/>
</dbReference>
<reference evidence="2" key="2">
    <citation type="submission" date="2021-10" db="EMBL/GenBank/DDBJ databases">
        <authorList>
            <person name="Mesa V."/>
        </authorList>
    </citation>
    <scope>NUCLEOTIDE SEQUENCE</scope>
    <source>
        <strain evidence="2">CC3_PB</strain>
    </source>
</reference>
<reference evidence="3" key="3">
    <citation type="submission" date="2022-10" db="EMBL/GenBank/DDBJ databases">
        <authorList>
            <person name="Aires J."/>
            <person name="Mesa V."/>
        </authorList>
    </citation>
    <scope>NUCLEOTIDE SEQUENCE</scope>
    <source>
        <strain evidence="3">Clostridium neonatale JD116</strain>
    </source>
</reference>
<dbReference type="CDD" id="cd00077">
    <property type="entry name" value="HDc"/>
    <property type="match status" value="1"/>
</dbReference>
<gene>
    <name evidence="4" type="primary">rny_2</name>
    <name evidence="3" type="ORF">CNEO2_360053</name>
    <name evidence="2" type="ORF">CNEO_43117</name>
    <name evidence="4" type="ORF">CNEONATNEC25_02225</name>
</gene>
<dbReference type="Gene3D" id="1.10.3210.10">
    <property type="entry name" value="Hypothetical protein af1432"/>
    <property type="match status" value="1"/>
</dbReference>
<dbReference type="Proteomes" id="UP000431451">
    <property type="component" value="Unassembled WGS sequence"/>
</dbReference>
<evidence type="ECO:0000313" key="3">
    <source>
        <dbReference type="EMBL" id="CAI3610545.1"/>
    </source>
</evidence>
<dbReference type="Proteomes" id="UP000789738">
    <property type="component" value="Unassembled WGS sequence"/>
</dbReference>
<dbReference type="EC" id="3.1.-.-" evidence="4"/>
<dbReference type="Proteomes" id="UP001189143">
    <property type="component" value="Unassembled WGS sequence"/>
</dbReference>
<dbReference type="AlphaFoldDB" id="A0A650MBM3"/>
<reference evidence="4 5" key="1">
    <citation type="submission" date="2018-06" db="EMBL/GenBank/DDBJ databases">
        <authorList>
            <consortium name="IHU Genomes"/>
        </authorList>
    </citation>
    <scope>NUCLEOTIDE SEQUENCE [LARGE SCALE GENOMIC DNA]</scope>
    <source>
        <strain evidence="4 5">NEC25</strain>
    </source>
</reference>
<evidence type="ECO:0000259" key="1">
    <source>
        <dbReference type="Pfam" id="PF01966"/>
    </source>
</evidence>
<dbReference type="GO" id="GO:0016787">
    <property type="term" value="F:hydrolase activity"/>
    <property type="evidence" value="ECO:0007669"/>
    <property type="project" value="UniProtKB-KW"/>
</dbReference>
<dbReference type="EMBL" id="UWJD01000001">
    <property type="protein sequence ID" value="VCT84625.1"/>
    <property type="molecule type" value="Genomic_DNA"/>
</dbReference>
<dbReference type="EMBL" id="CAMTCP010000233">
    <property type="protein sequence ID" value="CAI3610545.1"/>
    <property type="molecule type" value="Genomic_DNA"/>
</dbReference>
<dbReference type="EMBL" id="CAKJVE010000004">
    <property type="protein sequence ID" value="CAG9707619.1"/>
    <property type="molecule type" value="Genomic_DNA"/>
</dbReference>
<name>A0A650MBM3_9CLOT</name>
<dbReference type="Pfam" id="PF01966">
    <property type="entry name" value="HD"/>
    <property type="match status" value="1"/>
</dbReference>